<evidence type="ECO:0008006" key="4">
    <source>
        <dbReference type="Google" id="ProtNLM"/>
    </source>
</evidence>
<dbReference type="GO" id="GO:0005525">
    <property type="term" value="F:GTP binding"/>
    <property type="evidence" value="ECO:0007669"/>
    <property type="project" value="InterPro"/>
</dbReference>
<accession>A0AAE0BQ15</accession>
<feature type="region of interest" description="Disordered" evidence="1">
    <location>
        <begin position="1"/>
        <end position="64"/>
    </location>
</feature>
<evidence type="ECO:0000256" key="1">
    <source>
        <dbReference type="SAM" id="MobiDB-lite"/>
    </source>
</evidence>
<keyword evidence="3" id="KW-1185">Reference proteome</keyword>
<dbReference type="PANTHER" id="PTHR14932:SF1">
    <property type="entry name" value="RAB-LIKE PROTEIN 6"/>
    <property type="match status" value="1"/>
</dbReference>
<feature type="compositionally biased region" description="Polar residues" evidence="1">
    <location>
        <begin position="501"/>
        <end position="512"/>
    </location>
</feature>
<protein>
    <recommendedName>
        <fullName evidence="4">Rab-like protein 6</fullName>
    </recommendedName>
</protein>
<sequence length="658" mass="72191">MKREGIACSSTTAMSEKEVTSPPKTPDAEKTPDQEPKRRGSAWLPWRRGKAEKGENGPGTNPNIKLDIETNRKFGKGADYNLKILIRGDRNVGKTVLLRRLRGGTFQEEYVPTEEISTAHINWQAKGFPEDRVKLEVWDVVDKSPPKKYNDALKINGSENSLSAQMRKTSTYMSRQEVASTKQAAHSVQPLDAQAVDVYRGCHAVLFVVDPSKKWTYEYVHREMPRVPVHIPVGICLNFRDYPVSQRVVTIDEAMNDCMFRWDDRDYNPCALETSLLNCYGLGDLYTFLHYPYFLEKQATLEQALTLNKKQLGGLSKTMAAVGKKFADPRAYSSFISGLEAKGIVQAKKEDEDEEAELPAHLQNAGSKAFGGGPPPPPPTKLERTVVAVGEGAKKAGTVALKVGAAVGTAVVNRVAGPEPDPEPEEKPPVALAHLAKSGGVKAHAVGGKALPGDLAKPVIDDSFFADDAKGTKNQQKQQQQASGFGWFKRRNEKVTEAAPTHSTGNFGGNISDNEEEEMEEESEDELVERPVIKGDMGSEESDDEGDFQISRPSSSGVKGASQRRSSLGASPKVPSQGEEHLAPKETEDTRPQPTIDSEALKAMLNPVEAAMQQQIEAETSKKKKSIDKKKGKKGKKDEAKTKKKKKPADDFYDDDSD</sequence>
<reference evidence="2 3" key="1">
    <citation type="journal article" date="2015" name="Genome Biol. Evol.">
        <title>Comparative Genomics of a Bacterivorous Green Alga Reveals Evolutionary Causalities and Consequences of Phago-Mixotrophic Mode of Nutrition.</title>
        <authorList>
            <person name="Burns J.A."/>
            <person name="Paasch A."/>
            <person name="Narechania A."/>
            <person name="Kim E."/>
        </authorList>
    </citation>
    <scope>NUCLEOTIDE SEQUENCE [LARGE SCALE GENOMIC DNA]</scope>
    <source>
        <strain evidence="2 3">PLY_AMNH</strain>
    </source>
</reference>
<name>A0AAE0BQ15_9CHLO</name>
<evidence type="ECO:0000313" key="3">
    <source>
        <dbReference type="Proteomes" id="UP001190700"/>
    </source>
</evidence>
<feature type="compositionally biased region" description="Basic and acidic residues" evidence="1">
    <location>
        <begin position="26"/>
        <end position="38"/>
    </location>
</feature>
<dbReference type="Proteomes" id="UP001190700">
    <property type="component" value="Unassembled WGS sequence"/>
</dbReference>
<dbReference type="GO" id="GO:0005829">
    <property type="term" value="C:cytosol"/>
    <property type="evidence" value="ECO:0007669"/>
    <property type="project" value="TreeGrafter"/>
</dbReference>
<dbReference type="Pfam" id="PF08477">
    <property type="entry name" value="Roc"/>
    <property type="match status" value="1"/>
</dbReference>
<gene>
    <name evidence="2" type="ORF">CYMTET_50303</name>
</gene>
<evidence type="ECO:0000313" key="2">
    <source>
        <dbReference type="EMBL" id="KAK3239795.1"/>
    </source>
</evidence>
<dbReference type="InterPro" id="IPR027417">
    <property type="entry name" value="P-loop_NTPase"/>
</dbReference>
<feature type="compositionally biased region" description="Polar residues" evidence="1">
    <location>
        <begin position="551"/>
        <end position="569"/>
    </location>
</feature>
<feature type="compositionally biased region" description="Basic and acidic residues" evidence="1">
    <location>
        <begin position="578"/>
        <end position="591"/>
    </location>
</feature>
<feature type="compositionally biased region" description="Acidic residues" evidence="1">
    <location>
        <begin position="538"/>
        <end position="547"/>
    </location>
</feature>
<dbReference type="SUPFAM" id="SSF52540">
    <property type="entry name" value="P-loop containing nucleoside triphosphate hydrolases"/>
    <property type="match status" value="1"/>
</dbReference>
<dbReference type="EMBL" id="LGRX02033822">
    <property type="protein sequence ID" value="KAK3239795.1"/>
    <property type="molecule type" value="Genomic_DNA"/>
</dbReference>
<dbReference type="PANTHER" id="PTHR14932">
    <property type="entry name" value="RAS GTPASE-RELATED"/>
    <property type="match status" value="1"/>
</dbReference>
<dbReference type="InterPro" id="IPR040385">
    <property type="entry name" value="RABL6"/>
</dbReference>
<dbReference type="GO" id="GO:0005634">
    <property type="term" value="C:nucleus"/>
    <property type="evidence" value="ECO:0007669"/>
    <property type="project" value="TreeGrafter"/>
</dbReference>
<feature type="compositionally biased region" description="Basic residues" evidence="1">
    <location>
        <begin position="622"/>
        <end position="635"/>
    </location>
</feature>
<dbReference type="AlphaFoldDB" id="A0AAE0BQ15"/>
<comment type="caution">
    <text evidence="2">The sequence shown here is derived from an EMBL/GenBank/DDBJ whole genome shotgun (WGS) entry which is preliminary data.</text>
</comment>
<feature type="compositionally biased region" description="Acidic residues" evidence="1">
    <location>
        <begin position="513"/>
        <end position="527"/>
    </location>
</feature>
<feature type="region of interest" description="Disordered" evidence="1">
    <location>
        <begin position="470"/>
        <end position="658"/>
    </location>
</feature>
<organism evidence="2 3">
    <name type="scientific">Cymbomonas tetramitiformis</name>
    <dbReference type="NCBI Taxonomy" id="36881"/>
    <lineage>
        <taxon>Eukaryota</taxon>
        <taxon>Viridiplantae</taxon>
        <taxon>Chlorophyta</taxon>
        <taxon>Pyramimonadophyceae</taxon>
        <taxon>Pyramimonadales</taxon>
        <taxon>Pyramimonadaceae</taxon>
        <taxon>Cymbomonas</taxon>
    </lineage>
</organism>
<dbReference type="Gene3D" id="3.40.50.300">
    <property type="entry name" value="P-loop containing nucleotide triphosphate hydrolases"/>
    <property type="match status" value="1"/>
</dbReference>
<proteinExistence type="predicted"/>